<feature type="transmembrane region" description="Helical" evidence="7">
    <location>
        <begin position="82"/>
        <end position="103"/>
    </location>
</feature>
<dbReference type="PANTHER" id="PTHR30106:SF2">
    <property type="entry name" value="UPF0324 INNER MEMBRANE PROTEIN YEIH"/>
    <property type="match status" value="1"/>
</dbReference>
<keyword evidence="4 7" id="KW-0812">Transmembrane</keyword>
<keyword evidence="3" id="KW-1003">Cell membrane</keyword>
<dbReference type="Pfam" id="PF03601">
    <property type="entry name" value="Cons_hypoth698"/>
    <property type="match status" value="1"/>
</dbReference>
<dbReference type="PANTHER" id="PTHR30106">
    <property type="entry name" value="INNER MEMBRANE PROTEIN YEIH-RELATED"/>
    <property type="match status" value="1"/>
</dbReference>
<feature type="transmembrane region" description="Helical" evidence="7">
    <location>
        <begin position="251"/>
        <end position="271"/>
    </location>
</feature>
<evidence type="ECO:0000313" key="9">
    <source>
        <dbReference type="EMBL" id="CAE7767276.1"/>
    </source>
</evidence>
<evidence type="ECO:0000256" key="3">
    <source>
        <dbReference type="ARBA" id="ARBA00022475"/>
    </source>
</evidence>
<feature type="transmembrane region" description="Helical" evidence="7">
    <location>
        <begin position="219"/>
        <end position="239"/>
    </location>
</feature>
<feature type="transmembrane region" description="Helical" evidence="7">
    <location>
        <begin position="149"/>
        <end position="172"/>
    </location>
</feature>
<evidence type="ECO:0000256" key="5">
    <source>
        <dbReference type="ARBA" id="ARBA00022989"/>
    </source>
</evidence>
<keyword evidence="8" id="KW-0732">Signal</keyword>
<comment type="similarity">
    <text evidence="2">Belongs to the UPF0324 family.</text>
</comment>
<proteinExistence type="inferred from homology"/>
<feature type="transmembrane region" description="Helical" evidence="7">
    <location>
        <begin position="277"/>
        <end position="299"/>
    </location>
</feature>
<evidence type="ECO:0000256" key="8">
    <source>
        <dbReference type="SAM" id="SignalP"/>
    </source>
</evidence>
<evidence type="ECO:0000256" key="1">
    <source>
        <dbReference type="ARBA" id="ARBA00004651"/>
    </source>
</evidence>
<evidence type="ECO:0000313" key="10">
    <source>
        <dbReference type="Proteomes" id="UP000601435"/>
    </source>
</evidence>
<feature type="chain" id="PRO_5037379776" evidence="8">
    <location>
        <begin position="28"/>
        <end position="397"/>
    </location>
</feature>
<evidence type="ECO:0000256" key="7">
    <source>
        <dbReference type="SAM" id="Phobius"/>
    </source>
</evidence>
<dbReference type="GO" id="GO:0005886">
    <property type="term" value="C:plasma membrane"/>
    <property type="evidence" value="ECO:0007669"/>
    <property type="project" value="UniProtKB-SubCell"/>
</dbReference>
<evidence type="ECO:0000256" key="4">
    <source>
        <dbReference type="ARBA" id="ARBA00022692"/>
    </source>
</evidence>
<feature type="transmembrane region" description="Helical" evidence="7">
    <location>
        <begin position="184"/>
        <end position="207"/>
    </location>
</feature>
<comment type="subcellular location">
    <subcellularLocation>
        <location evidence="1">Cell membrane</location>
        <topology evidence="1">Multi-pass membrane protein</topology>
    </subcellularLocation>
</comment>
<dbReference type="InterPro" id="IPR018383">
    <property type="entry name" value="UPF0324_pro"/>
</dbReference>
<reference evidence="9" key="1">
    <citation type="submission" date="2021-02" db="EMBL/GenBank/DDBJ databases">
        <authorList>
            <person name="Dougan E. K."/>
            <person name="Rhodes N."/>
            <person name="Thang M."/>
            <person name="Chan C."/>
        </authorList>
    </citation>
    <scope>NUCLEOTIDE SEQUENCE</scope>
</reference>
<keyword evidence="6 7" id="KW-0472">Membrane</keyword>
<name>A0A812Y5D6_9DINO</name>
<feature type="transmembrane region" description="Helical" evidence="7">
    <location>
        <begin position="311"/>
        <end position="329"/>
    </location>
</feature>
<dbReference type="Proteomes" id="UP000601435">
    <property type="component" value="Unassembled WGS sequence"/>
</dbReference>
<dbReference type="EMBL" id="CAJNJA010040586">
    <property type="protein sequence ID" value="CAE7767276.1"/>
    <property type="molecule type" value="Genomic_DNA"/>
</dbReference>
<gene>
    <name evidence="9" type="ORF">SNEC2469_LOCUS22389</name>
</gene>
<keyword evidence="10" id="KW-1185">Reference proteome</keyword>
<evidence type="ECO:0000256" key="6">
    <source>
        <dbReference type="ARBA" id="ARBA00023136"/>
    </source>
</evidence>
<sequence length="397" mass="41003">MAPRGSGLLLTVSVVAWPCNFLGLGSGLGLEARAPGRGIRGGRGRTALAGQGRSTVDFIRERLPGTAFVASMAAVSRRVASLHFFGGAFSPLLYATLTGLLLGNTVLAKSNSLTREVRPMLKPGVAFAKARLLRLGIILYGFNVSVQQILTMGPGSFCSALAMVFSTLAVGVMAGEVLRVDRSVALLVATGASICGVSAVMAAAPVVEKEGASGSKVSVALATVMVFGITSMFLYPIMWPILPGPLSAKAMGIYTGATVYEVAGVVAAGHAMSPSVASAALLTKLVRVLLLAPYLFIVSRLAEGGSTSIQTPWFAFAFFGVCVLSSYLPLPPQLAAKATEVGSWCTALAMVGLGLESDAAAIKQMGWRPMLLASVLFLYLVCGGFLAVSGILRLLPV</sequence>
<protein>
    <submittedName>
        <fullName evidence="9">Uncharacterized protein</fullName>
    </submittedName>
</protein>
<dbReference type="AlphaFoldDB" id="A0A812Y5D6"/>
<evidence type="ECO:0000256" key="2">
    <source>
        <dbReference type="ARBA" id="ARBA00007977"/>
    </source>
</evidence>
<dbReference type="OrthoDB" id="433063at2759"/>
<organism evidence="9 10">
    <name type="scientific">Symbiodinium necroappetens</name>
    <dbReference type="NCBI Taxonomy" id="1628268"/>
    <lineage>
        <taxon>Eukaryota</taxon>
        <taxon>Sar</taxon>
        <taxon>Alveolata</taxon>
        <taxon>Dinophyceae</taxon>
        <taxon>Suessiales</taxon>
        <taxon>Symbiodiniaceae</taxon>
        <taxon>Symbiodinium</taxon>
    </lineage>
</organism>
<keyword evidence="5 7" id="KW-1133">Transmembrane helix</keyword>
<feature type="signal peptide" evidence="8">
    <location>
        <begin position="1"/>
        <end position="27"/>
    </location>
</feature>
<comment type="caution">
    <text evidence="9">The sequence shown here is derived from an EMBL/GenBank/DDBJ whole genome shotgun (WGS) entry which is preliminary data.</text>
</comment>
<feature type="transmembrane region" description="Helical" evidence="7">
    <location>
        <begin position="371"/>
        <end position="395"/>
    </location>
</feature>
<accession>A0A812Y5D6</accession>